<dbReference type="Proteomes" id="UP001586593">
    <property type="component" value="Unassembled WGS sequence"/>
</dbReference>
<feature type="transmembrane region" description="Helical" evidence="1">
    <location>
        <begin position="186"/>
        <end position="207"/>
    </location>
</feature>
<reference evidence="2 3" key="1">
    <citation type="journal article" date="2024" name="Commun. Biol.">
        <title>Comparative genomic analysis of thermophilic fungi reveals convergent evolutionary adaptations and gene losses.</title>
        <authorList>
            <person name="Steindorff A.S."/>
            <person name="Aguilar-Pontes M.V."/>
            <person name="Robinson A.J."/>
            <person name="Andreopoulos B."/>
            <person name="LaButti K."/>
            <person name="Kuo A."/>
            <person name="Mondo S."/>
            <person name="Riley R."/>
            <person name="Otillar R."/>
            <person name="Haridas S."/>
            <person name="Lipzen A."/>
            <person name="Grimwood J."/>
            <person name="Schmutz J."/>
            <person name="Clum A."/>
            <person name="Reid I.D."/>
            <person name="Moisan M.C."/>
            <person name="Butler G."/>
            <person name="Nguyen T.T.M."/>
            <person name="Dewar K."/>
            <person name="Conant G."/>
            <person name="Drula E."/>
            <person name="Henrissat B."/>
            <person name="Hansel C."/>
            <person name="Singer S."/>
            <person name="Hutchinson M.I."/>
            <person name="de Vries R.P."/>
            <person name="Natvig D.O."/>
            <person name="Powell A.J."/>
            <person name="Tsang A."/>
            <person name="Grigoriev I.V."/>
        </authorList>
    </citation>
    <scope>NUCLEOTIDE SEQUENCE [LARGE SCALE GENOMIC DNA]</scope>
    <source>
        <strain evidence="2 3">ATCC 24622</strain>
    </source>
</reference>
<organism evidence="2 3">
    <name type="scientific">Phialemonium thermophilum</name>
    <dbReference type="NCBI Taxonomy" id="223376"/>
    <lineage>
        <taxon>Eukaryota</taxon>
        <taxon>Fungi</taxon>
        <taxon>Dikarya</taxon>
        <taxon>Ascomycota</taxon>
        <taxon>Pezizomycotina</taxon>
        <taxon>Sordariomycetes</taxon>
        <taxon>Sordariomycetidae</taxon>
        <taxon>Cephalothecales</taxon>
        <taxon>Cephalothecaceae</taxon>
        <taxon>Phialemonium</taxon>
    </lineage>
</organism>
<proteinExistence type="predicted"/>
<name>A0ABR3WF13_9PEZI</name>
<comment type="caution">
    <text evidence="2">The sequence shown here is derived from an EMBL/GenBank/DDBJ whole genome shotgun (WGS) entry which is preliminary data.</text>
</comment>
<feature type="transmembrane region" description="Helical" evidence="1">
    <location>
        <begin position="94"/>
        <end position="112"/>
    </location>
</feature>
<evidence type="ECO:0000256" key="1">
    <source>
        <dbReference type="SAM" id="Phobius"/>
    </source>
</evidence>
<keyword evidence="1" id="KW-1133">Transmembrane helix</keyword>
<dbReference type="EMBL" id="JAZHXJ010000461">
    <property type="protein sequence ID" value="KAL1860413.1"/>
    <property type="molecule type" value="Genomic_DNA"/>
</dbReference>
<gene>
    <name evidence="2" type="ORF">VTK73DRAFT_7345</name>
</gene>
<sequence>MRRRRSLFLLGRRLPRCRLVRRGRLLRLLCRSQLCLQRLQVGRVVGVEGRRRRPPPPRAGTSFSVFFGSGPVASAVVVAEGFVARRWTGVGGPFLSRAVAVPGTIGSIPVVPSARLPLVWISAATLGAFCAPRVRVVVHFLAIVVILVPTGPHRQLDFLVVPVVSAPQSGIQAGGCGSEPESSDHLLLALALLALAILVAAAGPVIFVSALPPITSRDIVAARQLRLATLVGRLAVLSWSRQLHVFVGSSPRLAVGIILPPFSPLPPLVPIPVTGGLGVQASLVWLSRVESDPKAARGDAVVRQIVSVAFPQLPLQQGILPAAIQALVMWRPSLDLLVQGSRMGTCVAVGIGAARRGRRRGSSGDG</sequence>
<evidence type="ECO:0000313" key="3">
    <source>
        <dbReference type="Proteomes" id="UP001586593"/>
    </source>
</evidence>
<protein>
    <submittedName>
        <fullName evidence="2">Uncharacterized protein</fullName>
    </submittedName>
</protein>
<keyword evidence="1" id="KW-0812">Transmembrane</keyword>
<keyword evidence="3" id="KW-1185">Reference proteome</keyword>
<evidence type="ECO:0000313" key="2">
    <source>
        <dbReference type="EMBL" id="KAL1860413.1"/>
    </source>
</evidence>
<feature type="transmembrane region" description="Helical" evidence="1">
    <location>
        <begin position="118"/>
        <end position="148"/>
    </location>
</feature>
<accession>A0ABR3WF13</accession>
<feature type="transmembrane region" description="Helical" evidence="1">
    <location>
        <begin position="62"/>
        <end position="82"/>
    </location>
</feature>
<keyword evidence="1" id="KW-0472">Membrane</keyword>